<accession>A0A8S0ZXI6</accession>
<dbReference type="EMBL" id="CADEBC010000498">
    <property type="protein sequence ID" value="CAB3238667.1"/>
    <property type="molecule type" value="Genomic_DNA"/>
</dbReference>
<proteinExistence type="predicted"/>
<comment type="caution">
    <text evidence="2">The sequence shown here is derived from an EMBL/GenBank/DDBJ whole genome shotgun (WGS) entry which is preliminary data.</text>
</comment>
<gene>
    <name evidence="3" type="ORF">APLA_LOCUS7487</name>
    <name evidence="2" type="ORF">APLA_LOCUS7620</name>
</gene>
<organism evidence="2 5">
    <name type="scientific">Arctia plantaginis</name>
    <name type="common">Wood tiger moth</name>
    <name type="synonym">Phalaena plantaginis</name>
    <dbReference type="NCBI Taxonomy" id="874455"/>
    <lineage>
        <taxon>Eukaryota</taxon>
        <taxon>Metazoa</taxon>
        <taxon>Ecdysozoa</taxon>
        <taxon>Arthropoda</taxon>
        <taxon>Hexapoda</taxon>
        <taxon>Insecta</taxon>
        <taxon>Pterygota</taxon>
        <taxon>Neoptera</taxon>
        <taxon>Endopterygota</taxon>
        <taxon>Lepidoptera</taxon>
        <taxon>Glossata</taxon>
        <taxon>Ditrysia</taxon>
        <taxon>Noctuoidea</taxon>
        <taxon>Erebidae</taxon>
        <taxon>Arctiinae</taxon>
        <taxon>Arctia</taxon>
    </lineage>
</organism>
<evidence type="ECO:0000313" key="2">
    <source>
        <dbReference type="EMBL" id="CAB3237021.1"/>
    </source>
</evidence>
<name>A0A8S0ZXI6_ARCPL</name>
<dbReference type="EMBL" id="CADEBD010000303">
    <property type="protein sequence ID" value="CAB3237021.1"/>
    <property type="molecule type" value="Genomic_DNA"/>
</dbReference>
<evidence type="ECO:0000313" key="5">
    <source>
        <dbReference type="Proteomes" id="UP000494256"/>
    </source>
</evidence>
<dbReference type="Proteomes" id="UP000494106">
    <property type="component" value="Unassembled WGS sequence"/>
</dbReference>
<reference evidence="4 5" key="1">
    <citation type="submission" date="2020-04" db="EMBL/GenBank/DDBJ databases">
        <authorList>
            <person name="Wallbank WR R."/>
            <person name="Pardo Diaz C."/>
            <person name="Kozak K."/>
            <person name="Martin S."/>
            <person name="Jiggins C."/>
            <person name="Moest M."/>
            <person name="Warren A I."/>
            <person name="Byers J.R.P. K."/>
            <person name="Montejo-Kovacevich G."/>
            <person name="Yen C E."/>
        </authorList>
    </citation>
    <scope>NUCLEOTIDE SEQUENCE [LARGE SCALE GENOMIC DNA]</scope>
</reference>
<sequence length="141" mass="16297">MLIISYRNSFYRLRIRTRSRNCTGQNLIERSSILSANDLDTLCVFERLNLEDLNRVVWPVCWENGGNGNGGDSVNGNGDDAKGQANDEDERKEQEERERRARTTASHHGFNRSYHRYPERAGCRRHISSHVVVWSCLVIVF</sequence>
<evidence type="ECO:0000313" key="3">
    <source>
        <dbReference type="EMBL" id="CAB3238667.1"/>
    </source>
</evidence>
<dbReference type="Proteomes" id="UP000494256">
    <property type="component" value="Unassembled WGS sequence"/>
</dbReference>
<evidence type="ECO:0000256" key="1">
    <source>
        <dbReference type="SAM" id="MobiDB-lite"/>
    </source>
</evidence>
<feature type="compositionally biased region" description="Basic and acidic residues" evidence="1">
    <location>
        <begin position="89"/>
        <end position="101"/>
    </location>
</feature>
<protein>
    <submittedName>
        <fullName evidence="2">Uncharacterized protein</fullName>
    </submittedName>
</protein>
<feature type="region of interest" description="Disordered" evidence="1">
    <location>
        <begin position="66"/>
        <end position="109"/>
    </location>
</feature>
<dbReference type="AlphaFoldDB" id="A0A8S0ZXI6"/>
<keyword evidence="4" id="KW-1185">Reference proteome</keyword>
<dbReference type="OrthoDB" id="7433226at2759"/>
<evidence type="ECO:0000313" key="4">
    <source>
        <dbReference type="Proteomes" id="UP000494106"/>
    </source>
</evidence>